<evidence type="ECO:0000313" key="2">
    <source>
        <dbReference type="Proteomes" id="UP000270924"/>
    </source>
</evidence>
<name>A0A3P7FXQ1_WUCBA</name>
<protein>
    <submittedName>
        <fullName evidence="1">Uncharacterized protein</fullName>
    </submittedName>
</protein>
<organism evidence="1 2">
    <name type="scientific">Wuchereria bancrofti</name>
    <dbReference type="NCBI Taxonomy" id="6293"/>
    <lineage>
        <taxon>Eukaryota</taxon>
        <taxon>Metazoa</taxon>
        <taxon>Ecdysozoa</taxon>
        <taxon>Nematoda</taxon>
        <taxon>Chromadorea</taxon>
        <taxon>Rhabditida</taxon>
        <taxon>Spirurina</taxon>
        <taxon>Spiruromorpha</taxon>
        <taxon>Filarioidea</taxon>
        <taxon>Onchocercidae</taxon>
        <taxon>Wuchereria</taxon>
    </lineage>
</organism>
<accession>A0A3P7FXQ1</accession>
<dbReference type="Proteomes" id="UP000270924">
    <property type="component" value="Unassembled WGS sequence"/>
</dbReference>
<dbReference type="OrthoDB" id="1854502at2759"/>
<reference evidence="1 2" key="1">
    <citation type="submission" date="2018-11" db="EMBL/GenBank/DDBJ databases">
        <authorList>
            <consortium name="Pathogen Informatics"/>
        </authorList>
    </citation>
    <scope>NUCLEOTIDE SEQUENCE [LARGE SCALE GENOMIC DNA]</scope>
</reference>
<dbReference type="AlphaFoldDB" id="A0A3P7FXQ1"/>
<evidence type="ECO:0000313" key="1">
    <source>
        <dbReference type="EMBL" id="VDM15318.1"/>
    </source>
</evidence>
<keyword evidence="2" id="KW-1185">Reference proteome</keyword>
<gene>
    <name evidence="1" type="ORF">WBA_LOCUS8704</name>
</gene>
<dbReference type="InParanoid" id="A0A3P7FXQ1"/>
<dbReference type="OMA" id="SWQEINF"/>
<proteinExistence type="predicted"/>
<sequence length="205" mass="23564">MADLDDTSHKIIKDMQISLEAIKRYFTKSKCLQDEMKRIMHDLNYESQQRSNLIRQIELQAKQLNCIEKSARLKSNFAPEELSKFNDLLLATESESEREMAGISSWQEINFSETGTTESAKTEHTASTIKEKTASPAIPVVLSKAEEKLKKSCKPFLTSPVVFFKQEVINTKQQTKQCSRKRRTQIPQRKKTGITLIISYTLMQN</sequence>
<dbReference type="EMBL" id="UYWW01007570">
    <property type="protein sequence ID" value="VDM15318.1"/>
    <property type="molecule type" value="Genomic_DNA"/>
</dbReference>